<dbReference type="PROSITE" id="PS51382">
    <property type="entry name" value="SPX"/>
    <property type="match status" value="1"/>
</dbReference>
<dbReference type="InterPro" id="IPR052486">
    <property type="entry name" value="PHO1"/>
</dbReference>
<keyword evidence="8" id="KW-0175">Coiled coil</keyword>
<comment type="caution">
    <text evidence="12">The sequence shown here is derived from an EMBL/GenBank/DDBJ whole genome shotgun (WGS) entry which is preliminary data.</text>
</comment>
<gene>
    <name evidence="12" type="ORF">C3L33_12597</name>
</gene>
<name>A0A6A4LH61_9ERIC</name>
<dbReference type="GO" id="GO:0006817">
    <property type="term" value="P:phosphate ion transport"/>
    <property type="evidence" value="ECO:0007669"/>
    <property type="project" value="UniProtKB-KW"/>
</dbReference>
<dbReference type="GO" id="GO:0016020">
    <property type="term" value="C:membrane"/>
    <property type="evidence" value="ECO:0007669"/>
    <property type="project" value="InterPro"/>
</dbReference>
<feature type="transmembrane region" description="Helical" evidence="9">
    <location>
        <begin position="470"/>
        <end position="491"/>
    </location>
</feature>
<evidence type="ECO:0000256" key="3">
    <source>
        <dbReference type="ARBA" id="ARBA00022448"/>
    </source>
</evidence>
<evidence type="ECO:0000313" key="12">
    <source>
        <dbReference type="EMBL" id="KAE9455501.1"/>
    </source>
</evidence>
<keyword evidence="7 9" id="KW-0472">Membrane</keyword>
<feature type="transmembrane region" description="Helical" evidence="9">
    <location>
        <begin position="423"/>
        <end position="442"/>
    </location>
</feature>
<dbReference type="PANTHER" id="PTHR48477">
    <property type="entry name" value="PHOSPHATE TRANSPORTER PHO1"/>
    <property type="match status" value="1"/>
</dbReference>
<evidence type="ECO:0000313" key="13">
    <source>
        <dbReference type="Proteomes" id="UP000428333"/>
    </source>
</evidence>
<protein>
    <recommendedName>
        <fullName evidence="14">SPX domain-containing protein</fullName>
    </recommendedName>
</protein>
<accession>A0A6A4LH61</accession>
<evidence type="ECO:0000256" key="2">
    <source>
        <dbReference type="ARBA" id="ARBA00009665"/>
    </source>
</evidence>
<evidence type="ECO:0000259" key="11">
    <source>
        <dbReference type="PROSITE" id="PS51382"/>
    </source>
</evidence>
<dbReference type="InterPro" id="IPR034092">
    <property type="entry name" value="PHO1_SPX"/>
</dbReference>
<dbReference type="InterPro" id="IPR004342">
    <property type="entry name" value="EXS_C"/>
</dbReference>
<dbReference type="EMBL" id="QEFC01001839">
    <property type="protein sequence ID" value="KAE9455501.1"/>
    <property type="molecule type" value="Genomic_DNA"/>
</dbReference>
<dbReference type="CDD" id="cd14476">
    <property type="entry name" value="SPX_PHO1_like"/>
    <property type="match status" value="1"/>
</dbReference>
<comment type="subcellular location">
    <subcellularLocation>
        <location evidence="1">Endomembrane system</location>
        <topology evidence="1">Multi-pass membrane protein</topology>
    </subcellularLocation>
</comment>
<evidence type="ECO:0000256" key="6">
    <source>
        <dbReference type="ARBA" id="ARBA00022989"/>
    </source>
</evidence>
<keyword evidence="4" id="KW-0592">Phosphate transport</keyword>
<dbReference type="PANTHER" id="PTHR48477:SF1">
    <property type="entry name" value="PHOSPHATE TRANSPORTER PHO1"/>
    <property type="match status" value="1"/>
</dbReference>
<comment type="similarity">
    <text evidence="2">Belongs to the SYG1 (TC 2.A.94) family.</text>
</comment>
<dbReference type="Proteomes" id="UP000428333">
    <property type="component" value="Linkage Group LG07"/>
</dbReference>
<dbReference type="InterPro" id="IPR004331">
    <property type="entry name" value="SPX_dom"/>
</dbReference>
<dbReference type="Pfam" id="PF03124">
    <property type="entry name" value="EXS"/>
    <property type="match status" value="1"/>
</dbReference>
<evidence type="ECO:0008006" key="14">
    <source>
        <dbReference type="Google" id="ProtNLM"/>
    </source>
</evidence>
<dbReference type="GO" id="GO:0012505">
    <property type="term" value="C:endomembrane system"/>
    <property type="evidence" value="ECO:0007669"/>
    <property type="project" value="UniProtKB-SubCell"/>
</dbReference>
<feature type="non-terminal residue" evidence="12">
    <location>
        <position position="1"/>
    </location>
</feature>
<feature type="coiled-coil region" evidence="8">
    <location>
        <begin position="147"/>
        <end position="174"/>
    </location>
</feature>
<keyword evidence="6 9" id="KW-1133">Transmembrane helix</keyword>
<dbReference type="Pfam" id="PF03105">
    <property type="entry name" value="SPX"/>
    <property type="match status" value="2"/>
</dbReference>
<evidence type="ECO:0000256" key="4">
    <source>
        <dbReference type="ARBA" id="ARBA00022592"/>
    </source>
</evidence>
<keyword evidence="13" id="KW-1185">Reference proteome</keyword>
<organism evidence="12 13">
    <name type="scientific">Rhododendron williamsianum</name>
    <dbReference type="NCBI Taxonomy" id="262921"/>
    <lineage>
        <taxon>Eukaryota</taxon>
        <taxon>Viridiplantae</taxon>
        <taxon>Streptophyta</taxon>
        <taxon>Embryophyta</taxon>
        <taxon>Tracheophyta</taxon>
        <taxon>Spermatophyta</taxon>
        <taxon>Magnoliopsida</taxon>
        <taxon>eudicotyledons</taxon>
        <taxon>Gunneridae</taxon>
        <taxon>Pentapetalae</taxon>
        <taxon>asterids</taxon>
        <taxon>Ericales</taxon>
        <taxon>Ericaceae</taxon>
        <taxon>Ericoideae</taxon>
        <taxon>Rhodoreae</taxon>
        <taxon>Rhododendron</taxon>
    </lineage>
</organism>
<dbReference type="AlphaFoldDB" id="A0A6A4LH61"/>
<evidence type="ECO:0000256" key="9">
    <source>
        <dbReference type="SAM" id="Phobius"/>
    </source>
</evidence>
<evidence type="ECO:0000256" key="1">
    <source>
        <dbReference type="ARBA" id="ARBA00004127"/>
    </source>
</evidence>
<evidence type="ECO:0000256" key="7">
    <source>
        <dbReference type="ARBA" id="ARBA00023136"/>
    </source>
</evidence>
<evidence type="ECO:0000256" key="5">
    <source>
        <dbReference type="ARBA" id="ARBA00022692"/>
    </source>
</evidence>
<sequence>MVKFSKELEAQLIPEWKEAFVNYWQLKKHVKKIKLAQKPKQVQKPTSISAYPFLTPFAPSLVESPITSVMPDRIQRLSRFALYAMYFAVSFKLSVMANKVKGEDDGGEQVYETELVQLFSEEDEVKQFFESLDEELNKVNQFYKTREAEFLKRGEELNKQLQTLNERKQILSDRRRKSLSIENEEGEPDRAISTVTSMLWEDVLKNPKKELSPGSDFINRKKNQCAEKMIRGAFVELYRGLGLSLNMVAFTKILKKFDKHVCSAKLALVHVRVQSVPVEELKDQLQLHIRVPTLHCPQIQRRFPHLHFPHDRGGRGHGDTPRAALQWLLASTSRCHSWNPPSDVHHTAHLPTECLLSSDSVLFPPGNAKHSLLSILQDSTAKCARRWYDESDTIHLANMGKYVSAMVAAGARLTYAQQTESKLWMAIVLVTSLVATMYQLYWDFVKDWGLLNPKSKNPWLRDDLIVKNKSIYYVSIAFNFVLRVAWVETVMRFNTGQFESRLLEFFLASLEVIRRGHWNFYRLENEHLTNVGKFRAVMAVPLPFRDTDSD</sequence>
<keyword evidence="3" id="KW-0813">Transport</keyword>
<dbReference type="PROSITE" id="PS51380">
    <property type="entry name" value="EXS"/>
    <property type="match status" value="1"/>
</dbReference>
<evidence type="ECO:0000256" key="8">
    <source>
        <dbReference type="SAM" id="Coils"/>
    </source>
</evidence>
<proteinExistence type="inferred from homology"/>
<dbReference type="OrthoDB" id="9970435at2759"/>
<dbReference type="GO" id="GO:0016036">
    <property type="term" value="P:cellular response to phosphate starvation"/>
    <property type="evidence" value="ECO:0007669"/>
    <property type="project" value="InterPro"/>
</dbReference>
<feature type="domain" description="EXS" evidence="10">
    <location>
        <begin position="359"/>
        <end position="550"/>
    </location>
</feature>
<feature type="domain" description="SPX" evidence="11">
    <location>
        <begin position="2"/>
        <end position="271"/>
    </location>
</feature>
<reference evidence="12 13" key="1">
    <citation type="journal article" date="2019" name="Genome Biol. Evol.">
        <title>The Rhododendron genome and chromosomal organization provide insight into shared whole-genome duplications across the heath family (Ericaceae).</title>
        <authorList>
            <person name="Soza V.L."/>
            <person name="Lindsley D."/>
            <person name="Waalkes A."/>
            <person name="Ramage E."/>
            <person name="Patwardhan R.P."/>
            <person name="Burton J.N."/>
            <person name="Adey A."/>
            <person name="Kumar A."/>
            <person name="Qiu R."/>
            <person name="Shendure J."/>
            <person name="Hall B."/>
        </authorList>
    </citation>
    <scope>NUCLEOTIDE SEQUENCE [LARGE SCALE GENOMIC DNA]</scope>
    <source>
        <strain evidence="12">RSF 1966-606</strain>
    </source>
</reference>
<evidence type="ECO:0000259" key="10">
    <source>
        <dbReference type="PROSITE" id="PS51380"/>
    </source>
</evidence>
<keyword evidence="5 9" id="KW-0812">Transmembrane</keyword>